<proteinExistence type="predicted"/>
<keyword evidence="2" id="KW-1185">Reference proteome</keyword>
<gene>
    <name evidence="1" type="ORF">CR513_42772</name>
</gene>
<sequence>MVMQWFSSLPPRTIHTFNNLVMIFAKDKSLKKYLARFNSTMVQVNDLDQKFFVKAFQKGLRPKCPSSMGEIRARAEKHVKAKEDQAN</sequence>
<evidence type="ECO:0008006" key="3">
    <source>
        <dbReference type="Google" id="ProtNLM"/>
    </source>
</evidence>
<feature type="non-terminal residue" evidence="1">
    <location>
        <position position="1"/>
    </location>
</feature>
<dbReference type="OrthoDB" id="1752139at2759"/>
<evidence type="ECO:0000313" key="2">
    <source>
        <dbReference type="Proteomes" id="UP000257109"/>
    </source>
</evidence>
<reference evidence="1" key="1">
    <citation type="submission" date="2018-05" db="EMBL/GenBank/DDBJ databases">
        <title>Draft genome of Mucuna pruriens seed.</title>
        <authorList>
            <person name="Nnadi N.E."/>
            <person name="Vos R."/>
            <person name="Hasami M.H."/>
            <person name="Devisetty U.K."/>
            <person name="Aguiy J.C."/>
        </authorList>
    </citation>
    <scope>NUCLEOTIDE SEQUENCE [LARGE SCALE GENOMIC DNA]</scope>
    <source>
        <strain evidence="1">JCA_2017</strain>
    </source>
</reference>
<name>A0A371FFQ2_MUCPR</name>
<dbReference type="EMBL" id="QJKJ01009271">
    <property type="protein sequence ID" value="RDX77148.1"/>
    <property type="molecule type" value="Genomic_DNA"/>
</dbReference>
<protein>
    <recommendedName>
        <fullName evidence="3">Retrotransposon gag domain-containing protein</fullName>
    </recommendedName>
</protein>
<dbReference type="AlphaFoldDB" id="A0A371FFQ2"/>
<dbReference type="Proteomes" id="UP000257109">
    <property type="component" value="Unassembled WGS sequence"/>
</dbReference>
<evidence type="ECO:0000313" key="1">
    <source>
        <dbReference type="EMBL" id="RDX77148.1"/>
    </source>
</evidence>
<comment type="caution">
    <text evidence="1">The sequence shown here is derived from an EMBL/GenBank/DDBJ whole genome shotgun (WGS) entry which is preliminary data.</text>
</comment>
<accession>A0A371FFQ2</accession>
<organism evidence="1 2">
    <name type="scientific">Mucuna pruriens</name>
    <name type="common">Velvet bean</name>
    <name type="synonym">Dolichos pruriens</name>
    <dbReference type="NCBI Taxonomy" id="157652"/>
    <lineage>
        <taxon>Eukaryota</taxon>
        <taxon>Viridiplantae</taxon>
        <taxon>Streptophyta</taxon>
        <taxon>Embryophyta</taxon>
        <taxon>Tracheophyta</taxon>
        <taxon>Spermatophyta</taxon>
        <taxon>Magnoliopsida</taxon>
        <taxon>eudicotyledons</taxon>
        <taxon>Gunneridae</taxon>
        <taxon>Pentapetalae</taxon>
        <taxon>rosids</taxon>
        <taxon>fabids</taxon>
        <taxon>Fabales</taxon>
        <taxon>Fabaceae</taxon>
        <taxon>Papilionoideae</taxon>
        <taxon>50 kb inversion clade</taxon>
        <taxon>NPAAA clade</taxon>
        <taxon>indigoferoid/millettioid clade</taxon>
        <taxon>Phaseoleae</taxon>
        <taxon>Mucuna</taxon>
    </lineage>
</organism>